<dbReference type="VEuPathDB" id="FungiDB:CC1G_10498"/>
<feature type="transmembrane region" description="Helical" evidence="2">
    <location>
        <begin position="267"/>
        <end position="291"/>
    </location>
</feature>
<comment type="caution">
    <text evidence="3">The sequence shown here is derived from an EMBL/GenBank/DDBJ whole genome shotgun (WGS) entry which is preliminary data.</text>
</comment>
<feature type="transmembrane region" description="Helical" evidence="2">
    <location>
        <begin position="138"/>
        <end position="158"/>
    </location>
</feature>
<dbReference type="AlphaFoldDB" id="A8NL65"/>
<dbReference type="GeneID" id="6011141"/>
<dbReference type="EMBL" id="AACS02000012">
    <property type="protein sequence ID" value="EAU87219.1"/>
    <property type="molecule type" value="Genomic_DNA"/>
</dbReference>
<gene>
    <name evidence="3" type="ORF">CC1G_10498</name>
</gene>
<dbReference type="Proteomes" id="UP000001861">
    <property type="component" value="Unassembled WGS sequence"/>
</dbReference>
<dbReference type="InParanoid" id="A8NL65"/>
<keyword evidence="2" id="KW-0472">Membrane</keyword>
<keyword evidence="4" id="KW-1185">Reference proteome</keyword>
<dbReference type="KEGG" id="cci:CC1G_10498"/>
<keyword evidence="2" id="KW-1133">Transmembrane helix</keyword>
<feature type="transmembrane region" description="Helical" evidence="2">
    <location>
        <begin position="102"/>
        <end position="126"/>
    </location>
</feature>
<feature type="transmembrane region" description="Helical" evidence="2">
    <location>
        <begin position="20"/>
        <end position="44"/>
    </location>
</feature>
<feature type="transmembrane region" description="Helical" evidence="2">
    <location>
        <begin position="178"/>
        <end position="199"/>
    </location>
</feature>
<feature type="transmembrane region" description="Helical" evidence="2">
    <location>
        <begin position="56"/>
        <end position="75"/>
    </location>
</feature>
<dbReference type="RefSeq" id="XP_001834624.1">
    <property type="nucleotide sequence ID" value="XM_001834572.1"/>
</dbReference>
<proteinExistence type="predicted"/>
<evidence type="ECO:0000313" key="4">
    <source>
        <dbReference type="Proteomes" id="UP000001861"/>
    </source>
</evidence>
<name>A8NL65_COPC7</name>
<keyword evidence="2" id="KW-0812">Transmembrane</keyword>
<reference evidence="3 4" key="1">
    <citation type="journal article" date="2010" name="Proc. Natl. Acad. Sci. U.S.A.">
        <title>Insights into evolution of multicellular fungi from the assembled chromosomes of the mushroom Coprinopsis cinerea (Coprinus cinereus).</title>
        <authorList>
            <person name="Stajich J.E."/>
            <person name="Wilke S.K."/>
            <person name="Ahren D."/>
            <person name="Au C.H."/>
            <person name="Birren B.W."/>
            <person name="Borodovsky M."/>
            <person name="Burns C."/>
            <person name="Canback B."/>
            <person name="Casselton L.A."/>
            <person name="Cheng C.K."/>
            <person name="Deng J."/>
            <person name="Dietrich F.S."/>
            <person name="Fargo D.C."/>
            <person name="Farman M.L."/>
            <person name="Gathman A.C."/>
            <person name="Goldberg J."/>
            <person name="Guigo R."/>
            <person name="Hoegger P.J."/>
            <person name="Hooker J.B."/>
            <person name="Huggins A."/>
            <person name="James T.Y."/>
            <person name="Kamada T."/>
            <person name="Kilaru S."/>
            <person name="Kodira C."/>
            <person name="Kues U."/>
            <person name="Kupfer D."/>
            <person name="Kwan H.S."/>
            <person name="Lomsadze A."/>
            <person name="Li W."/>
            <person name="Lilly W.W."/>
            <person name="Ma L.J."/>
            <person name="Mackey A.J."/>
            <person name="Manning G."/>
            <person name="Martin F."/>
            <person name="Muraguchi H."/>
            <person name="Natvig D.O."/>
            <person name="Palmerini H."/>
            <person name="Ramesh M.A."/>
            <person name="Rehmeyer C.J."/>
            <person name="Roe B.A."/>
            <person name="Shenoy N."/>
            <person name="Stanke M."/>
            <person name="Ter-Hovhannisyan V."/>
            <person name="Tunlid A."/>
            <person name="Velagapudi R."/>
            <person name="Vision T.J."/>
            <person name="Zeng Q."/>
            <person name="Zolan M.E."/>
            <person name="Pukkila P.J."/>
        </authorList>
    </citation>
    <scope>NUCLEOTIDE SEQUENCE [LARGE SCALE GENOMIC DNA]</scope>
    <source>
        <strain evidence="4">Okayama-7 / 130 / ATCC MYA-4618 / FGSC 9003</strain>
    </source>
</reference>
<evidence type="ECO:0000313" key="3">
    <source>
        <dbReference type="EMBL" id="EAU87219.1"/>
    </source>
</evidence>
<protein>
    <recommendedName>
        <fullName evidence="5">Pheromone receptor</fullName>
    </recommendedName>
</protein>
<organism evidence="3 4">
    <name type="scientific">Coprinopsis cinerea (strain Okayama-7 / 130 / ATCC MYA-4618 / FGSC 9003)</name>
    <name type="common">Inky cap fungus</name>
    <name type="synonym">Hormographiella aspergillata</name>
    <dbReference type="NCBI Taxonomy" id="240176"/>
    <lineage>
        <taxon>Eukaryota</taxon>
        <taxon>Fungi</taxon>
        <taxon>Dikarya</taxon>
        <taxon>Basidiomycota</taxon>
        <taxon>Agaricomycotina</taxon>
        <taxon>Agaricomycetes</taxon>
        <taxon>Agaricomycetidae</taxon>
        <taxon>Agaricales</taxon>
        <taxon>Agaricineae</taxon>
        <taxon>Psathyrellaceae</taxon>
        <taxon>Coprinopsis</taxon>
    </lineage>
</organism>
<evidence type="ECO:0000256" key="1">
    <source>
        <dbReference type="SAM" id="MobiDB-lite"/>
    </source>
</evidence>
<accession>A8NL65</accession>
<sequence length="344" mass="37771">MATTPQQVERYSYVLGAGYQLGTTIATASVAIQLFMVLYGLSVFLETPQSLKKGRLPYVAISFLILVMSGIPMGIDTFGFFDCLYRVGGGRPFLRCIVETQYLWYNVCSTVLTQLLIILGDGILFYRCFIIWADKKIVLVLPGLLYLASIAITLWKFITVIGNTVEDPFWHERMTGTAFLMLTVALNVANTSLIAYRLLHSYRHISSALPGRSMKPYERALSILIESAVPLTITGLGYAINEAVRLTIVPASAGSTTGRQTEILTKIVGVASVFSPLYTAFAALSPQMIIFRVTTGRSWMRHEETTAPIQSTPEGLRFDKGSSASYLDEEELPGAAGTGDKSEN</sequence>
<dbReference type="OrthoDB" id="3357408at2759"/>
<feature type="region of interest" description="Disordered" evidence="1">
    <location>
        <begin position="305"/>
        <end position="344"/>
    </location>
</feature>
<evidence type="ECO:0008006" key="5">
    <source>
        <dbReference type="Google" id="ProtNLM"/>
    </source>
</evidence>
<evidence type="ECO:0000256" key="2">
    <source>
        <dbReference type="SAM" id="Phobius"/>
    </source>
</evidence>